<dbReference type="EMBL" id="CP003557">
    <property type="protein sequence ID" value="AFN74627.1"/>
    <property type="molecule type" value="Genomic_DNA"/>
</dbReference>
<dbReference type="HOGENOM" id="CLU_039613_6_2_10"/>
<dbReference type="KEGG" id="mro:MROS_1390"/>
<reference evidence="7 8" key="1">
    <citation type="journal article" date="2013" name="PLoS ONE">
        <title>Genomic analysis of Melioribacter roseus, facultatively anaerobic organotrophic bacterium representing a novel deep lineage within Bacteriodetes/Chlorobi group.</title>
        <authorList>
            <person name="Kadnikov V.V."/>
            <person name="Mardanov A.V."/>
            <person name="Podosokorskaya O.A."/>
            <person name="Gavrilov S.N."/>
            <person name="Kublanov I.V."/>
            <person name="Beletsky A.V."/>
            <person name="Bonch-Osmolovskaya E.A."/>
            <person name="Ravin N.V."/>
        </authorList>
    </citation>
    <scope>NUCLEOTIDE SEQUENCE [LARGE SCALE GENOMIC DNA]</scope>
    <source>
        <strain evidence="8">JCM 17771 / P3M-2</strain>
    </source>
</reference>
<name>I6YVN0_MELRP</name>
<dbReference type="Pfam" id="PF00126">
    <property type="entry name" value="HTH_1"/>
    <property type="match status" value="1"/>
</dbReference>
<evidence type="ECO:0000256" key="2">
    <source>
        <dbReference type="ARBA" id="ARBA00023015"/>
    </source>
</evidence>
<dbReference type="OrthoDB" id="9803735at2"/>
<dbReference type="InterPro" id="IPR005119">
    <property type="entry name" value="LysR_subst-bd"/>
</dbReference>
<dbReference type="InterPro" id="IPR000847">
    <property type="entry name" value="LysR_HTH_N"/>
</dbReference>
<keyword evidence="4" id="KW-0010">Activator</keyword>
<dbReference type="Proteomes" id="UP000009011">
    <property type="component" value="Chromosome"/>
</dbReference>
<gene>
    <name evidence="7" type="ordered locus">MROS_1390</name>
</gene>
<evidence type="ECO:0000256" key="5">
    <source>
        <dbReference type="ARBA" id="ARBA00023163"/>
    </source>
</evidence>
<keyword evidence="3" id="KW-0238">DNA-binding</keyword>
<keyword evidence="2" id="KW-0805">Transcription regulation</keyword>
<dbReference type="eggNOG" id="COG0583">
    <property type="taxonomic scope" value="Bacteria"/>
</dbReference>
<dbReference type="GO" id="GO:0003677">
    <property type="term" value="F:DNA binding"/>
    <property type="evidence" value="ECO:0007669"/>
    <property type="project" value="UniProtKB-KW"/>
</dbReference>
<dbReference type="RefSeq" id="WP_014856061.1">
    <property type="nucleotide sequence ID" value="NC_018178.1"/>
</dbReference>
<evidence type="ECO:0000313" key="8">
    <source>
        <dbReference type="Proteomes" id="UP000009011"/>
    </source>
</evidence>
<dbReference type="SUPFAM" id="SSF53850">
    <property type="entry name" value="Periplasmic binding protein-like II"/>
    <property type="match status" value="1"/>
</dbReference>
<organism evidence="7 8">
    <name type="scientific">Melioribacter roseus (strain DSM 23840 / JCM 17771 / VKM B-2668 / P3M-2)</name>
    <dbReference type="NCBI Taxonomy" id="1191523"/>
    <lineage>
        <taxon>Bacteria</taxon>
        <taxon>Pseudomonadati</taxon>
        <taxon>Ignavibacteriota</taxon>
        <taxon>Ignavibacteria</taxon>
        <taxon>Ignavibacteriales</taxon>
        <taxon>Melioribacteraceae</taxon>
        <taxon>Melioribacter</taxon>
    </lineage>
</organism>
<dbReference type="STRING" id="1191523.MROS_1390"/>
<dbReference type="PROSITE" id="PS50931">
    <property type="entry name" value="HTH_LYSR"/>
    <property type="match status" value="1"/>
</dbReference>
<accession>I6YVN0</accession>
<evidence type="ECO:0000256" key="1">
    <source>
        <dbReference type="ARBA" id="ARBA00009437"/>
    </source>
</evidence>
<dbReference type="Gene3D" id="3.40.190.10">
    <property type="entry name" value="Periplasmic binding protein-like II"/>
    <property type="match status" value="2"/>
</dbReference>
<evidence type="ECO:0000256" key="3">
    <source>
        <dbReference type="ARBA" id="ARBA00023125"/>
    </source>
</evidence>
<sequence length="313" mass="35761">MTLVQLEYLIAVEKYGSFSEAAQNCYVTQPTLSMQIQKLEEELGIIIYRRDKHPITPTKIGEKIIAQAKQILKEKEKINILLQIEKGEFTGALRVAVIPTVSSYLLPMFLSNFIKNYPDVELIIDEVTTDEIIGGLHKGYFDIGIIALRSSNGNLITETLYYEPFVAFLPPDHKLIRKSKLNQNDLNVSDFLLLKEGHCLREQTLSVCKTDNSDWVSKGSKVVFESGNLDTLIKLVEQNFGMTLLPYLSLQYIKDRKKLKQIKEFVKPVPKREIGFVYSNTFIKKHLLDALKEEILNVIPEELKANKDGLIIR</sequence>
<dbReference type="FunFam" id="1.10.10.10:FF:000001">
    <property type="entry name" value="LysR family transcriptional regulator"/>
    <property type="match status" value="1"/>
</dbReference>
<proteinExistence type="inferred from homology"/>
<evidence type="ECO:0000256" key="4">
    <source>
        <dbReference type="ARBA" id="ARBA00023159"/>
    </source>
</evidence>
<keyword evidence="5" id="KW-0804">Transcription</keyword>
<keyword evidence="8" id="KW-1185">Reference proteome</keyword>
<dbReference type="GO" id="GO:0032993">
    <property type="term" value="C:protein-DNA complex"/>
    <property type="evidence" value="ECO:0007669"/>
    <property type="project" value="TreeGrafter"/>
</dbReference>
<dbReference type="PANTHER" id="PTHR30346:SF26">
    <property type="entry name" value="HYDROGEN PEROXIDE-INDUCIBLE GENES ACTIVATOR"/>
    <property type="match status" value="1"/>
</dbReference>
<evidence type="ECO:0000259" key="6">
    <source>
        <dbReference type="PROSITE" id="PS50931"/>
    </source>
</evidence>
<dbReference type="AlphaFoldDB" id="I6YVN0"/>
<dbReference type="SUPFAM" id="SSF46785">
    <property type="entry name" value="Winged helix' DNA-binding domain"/>
    <property type="match status" value="1"/>
</dbReference>
<comment type="similarity">
    <text evidence="1">Belongs to the LysR transcriptional regulatory family.</text>
</comment>
<protein>
    <submittedName>
        <fullName evidence="7">Redox-sensitive transcriptional activator</fullName>
    </submittedName>
</protein>
<feature type="domain" description="HTH lysR-type" evidence="6">
    <location>
        <begin position="1"/>
        <end position="58"/>
    </location>
</feature>
<evidence type="ECO:0000313" key="7">
    <source>
        <dbReference type="EMBL" id="AFN74627.1"/>
    </source>
</evidence>
<dbReference type="GO" id="GO:0003700">
    <property type="term" value="F:DNA-binding transcription factor activity"/>
    <property type="evidence" value="ECO:0007669"/>
    <property type="project" value="InterPro"/>
</dbReference>
<dbReference type="Pfam" id="PF03466">
    <property type="entry name" value="LysR_substrate"/>
    <property type="match status" value="1"/>
</dbReference>
<dbReference type="InterPro" id="IPR036388">
    <property type="entry name" value="WH-like_DNA-bd_sf"/>
</dbReference>
<dbReference type="InterPro" id="IPR036390">
    <property type="entry name" value="WH_DNA-bd_sf"/>
</dbReference>
<dbReference type="PRINTS" id="PR00039">
    <property type="entry name" value="HTHLYSR"/>
</dbReference>
<dbReference type="PATRIC" id="fig|1191523.3.peg.1477"/>
<dbReference type="Gene3D" id="1.10.10.10">
    <property type="entry name" value="Winged helix-like DNA-binding domain superfamily/Winged helix DNA-binding domain"/>
    <property type="match status" value="1"/>
</dbReference>
<dbReference type="CDD" id="cd08411">
    <property type="entry name" value="PBP2_OxyR"/>
    <property type="match status" value="1"/>
</dbReference>
<dbReference type="PANTHER" id="PTHR30346">
    <property type="entry name" value="TRANSCRIPTIONAL DUAL REGULATOR HCAR-RELATED"/>
    <property type="match status" value="1"/>
</dbReference>